<dbReference type="PROSITE" id="PS52016">
    <property type="entry name" value="TONB_DEPENDENT_REC_3"/>
    <property type="match status" value="1"/>
</dbReference>
<dbReference type="NCBIfam" id="TIGR04056">
    <property type="entry name" value="OMP_RagA_SusC"/>
    <property type="match status" value="1"/>
</dbReference>
<comment type="similarity">
    <text evidence="12 13">Belongs to the TonB-dependent receptor family.</text>
</comment>
<evidence type="ECO:0000313" key="15">
    <source>
        <dbReference type="EMBL" id="RED22548.1"/>
    </source>
</evidence>
<keyword evidence="11 12" id="KW-0998">Cell outer membrane</keyword>
<feature type="domain" description="Secretin/TonB short N-terminal" evidence="14">
    <location>
        <begin position="69"/>
        <end position="120"/>
    </location>
</feature>
<evidence type="ECO:0000256" key="6">
    <source>
        <dbReference type="ARBA" id="ARBA00022729"/>
    </source>
</evidence>
<dbReference type="Pfam" id="PF00593">
    <property type="entry name" value="TonB_dep_Rec_b-barrel"/>
    <property type="match status" value="1"/>
</dbReference>
<dbReference type="Pfam" id="PF13715">
    <property type="entry name" value="CarbopepD_reg_2"/>
    <property type="match status" value="1"/>
</dbReference>
<evidence type="ECO:0000256" key="8">
    <source>
        <dbReference type="ARBA" id="ARBA00023077"/>
    </source>
</evidence>
<evidence type="ECO:0000256" key="9">
    <source>
        <dbReference type="ARBA" id="ARBA00023136"/>
    </source>
</evidence>
<evidence type="ECO:0000256" key="12">
    <source>
        <dbReference type="PROSITE-ProRule" id="PRU01360"/>
    </source>
</evidence>
<dbReference type="Gene3D" id="2.60.40.1120">
    <property type="entry name" value="Carboxypeptidase-like, regulatory domain"/>
    <property type="match status" value="1"/>
</dbReference>
<dbReference type="AlphaFoldDB" id="A0A3D9FPY9"/>
<dbReference type="Gene3D" id="2.40.170.20">
    <property type="entry name" value="TonB-dependent receptor, beta-barrel domain"/>
    <property type="match status" value="1"/>
</dbReference>
<evidence type="ECO:0000256" key="5">
    <source>
        <dbReference type="ARBA" id="ARBA00022692"/>
    </source>
</evidence>
<dbReference type="NCBIfam" id="TIGR04057">
    <property type="entry name" value="SusC_RagA_signa"/>
    <property type="match status" value="1"/>
</dbReference>
<keyword evidence="5 12" id="KW-0812">Transmembrane</keyword>
<keyword evidence="10" id="KW-0675">Receptor</keyword>
<dbReference type="SUPFAM" id="SSF56935">
    <property type="entry name" value="Porins"/>
    <property type="match status" value="1"/>
</dbReference>
<protein>
    <submittedName>
        <fullName evidence="15">TonB-linked SusC/RagA family outer membrane protein</fullName>
    </submittedName>
</protein>
<dbReference type="InterPro" id="IPR023996">
    <property type="entry name" value="TonB-dep_OMP_SusC/RagA"/>
</dbReference>
<keyword evidence="4" id="KW-0410">Iron transport</keyword>
<dbReference type="InterPro" id="IPR000531">
    <property type="entry name" value="Beta-barrel_TonB"/>
</dbReference>
<keyword evidence="7" id="KW-0408">Iron</keyword>
<evidence type="ECO:0000256" key="11">
    <source>
        <dbReference type="ARBA" id="ARBA00023237"/>
    </source>
</evidence>
<evidence type="ECO:0000256" key="2">
    <source>
        <dbReference type="ARBA" id="ARBA00022448"/>
    </source>
</evidence>
<dbReference type="SUPFAM" id="SSF49464">
    <property type="entry name" value="Carboxypeptidase regulatory domain-like"/>
    <property type="match status" value="1"/>
</dbReference>
<evidence type="ECO:0000259" key="14">
    <source>
        <dbReference type="SMART" id="SM00965"/>
    </source>
</evidence>
<dbReference type="InterPro" id="IPR036942">
    <property type="entry name" value="Beta-barrel_TonB_sf"/>
</dbReference>
<reference evidence="15 16" key="1">
    <citation type="submission" date="2018-07" db="EMBL/GenBank/DDBJ databases">
        <title>Genomic Encyclopedia of Archaeal and Bacterial Type Strains, Phase II (KMG-II): from individual species to whole genera.</title>
        <authorList>
            <person name="Goeker M."/>
        </authorList>
    </citation>
    <scope>NUCLEOTIDE SEQUENCE [LARGE SCALE GENOMIC DNA]</scope>
    <source>
        <strain evidence="15 16">DSM 25795</strain>
    </source>
</reference>
<dbReference type="GO" id="GO:0009279">
    <property type="term" value="C:cell outer membrane"/>
    <property type="evidence" value="ECO:0007669"/>
    <property type="project" value="UniProtKB-SubCell"/>
</dbReference>
<name>A0A3D9FPY9_9FLAO</name>
<comment type="caution">
    <text evidence="15">The sequence shown here is derived from an EMBL/GenBank/DDBJ whole genome shotgun (WGS) entry which is preliminary data.</text>
</comment>
<dbReference type="OrthoDB" id="9768177at2"/>
<proteinExistence type="inferred from homology"/>
<sequence>MKKLLNRIRFDKPFLKFDLKMKLTTLFLLTALTIMHGGTSYSQKSKISFNVTNMTVAKVIERLEYTTDYRFVYNVRSVDLSRTIDVNANDASIDVILNKIFSNSSTDFKVSGKHIILTPRKEAPETPVVTKKVEQDFIVKGRVTDEKGMPLVGAAVADNGSGRGVNTDFNGEYQIIAVNSQTTLAFSYLGYIRQEIKVEGKSVINVVLKEDTLELGEIVLTTGYQNISADKATGSFSNLKAKDFQEQRLSSLDKILEGRIVGYQDGKIRGTTSMNGLTTPLYVIDGFPIENTKFNQYFGLEENLPNLNLEDIETITVLKDAAASSIYGARAANGVVVITTKKAKSGQTNISFSSNLTVTPYRNYTGNLTDAGDIIDLERGWANANPNLKDAGASAYAQSLLDNAAFKSQGMQTILNGYAGNTSMAEMNSRLDRLGSQGYRYYNDVAKYAKRDQYFIQHNVSLGKATESNTFNASLTYKGNKFEDKYSDNQSLGLNLKNSTDITSWLSLDLGTYVNYGKSNTQTYNAVTQQDFKYQMYNQLINDDGTNFTSTAASRYDNFTLQSMKDYGLYSMDITPMDEFGRNVVETKSILNRTFAKFNVKFSKALTYNAMFQYEYTADRSSLLSDKESYYVRSLVNGMVTISPENTAVYNLPYGDVLKETNQFTNAYNFRQQLNFDETFNNVHDVTAIAGMEIRHSKVEYGDNTRYGWDDQTLSYTPVNQADLLKVYGSIFGGSMNLNNFSANRELVNRYVSFYATGGYTYDKRYSLTGSLRWDRSNLWGTDNKYQNKPTWSTGAAWNIDKESFFSADWVNSLKIRASYGIGGNVAKDSAPYLTASYYANPNVGGNQGYVNSRPNPELSWEKTTTTNIGLDFSFFNNRLGGTFDVYNKKGQDLLANSNGIPTEGWGYSTYRLNNGEMTNKGFEASLNGTIVKTPSFSWNAAVLYAYNQNKVEYVNVEAPVYFLQLDYPDAYPRVGNNYNTIYGYKWAGLSDKGLPQVYNAAGEKVIYNPADLDAINDYGSTVPTHSGSFHTSVNYKNFSLSALFIYELGHKIRNTFLPMLQNNYSPAVGSYVTDITTVNKDIVNRWQKPGDEAFTNIPRAVYEYEADYTSDSYDIYRYADINILDASNIRLSNVSFAYQMPKEVVKRVKLQDVRFNLNAENVFTVAKSRDAKYLLNGFQSPSLVFGVNINF</sequence>
<keyword evidence="3 12" id="KW-1134">Transmembrane beta strand</keyword>
<dbReference type="InterPro" id="IPR037066">
    <property type="entry name" value="Plug_dom_sf"/>
</dbReference>
<dbReference type="SMART" id="SM00965">
    <property type="entry name" value="STN"/>
    <property type="match status" value="1"/>
</dbReference>
<keyword evidence="2 12" id="KW-0813">Transport</keyword>
<organism evidence="15 16">
    <name type="scientific">Flavobacterium cutihirudinis</name>
    <dbReference type="NCBI Taxonomy" id="1265740"/>
    <lineage>
        <taxon>Bacteria</taxon>
        <taxon>Pseudomonadati</taxon>
        <taxon>Bacteroidota</taxon>
        <taxon>Flavobacteriia</taxon>
        <taxon>Flavobacteriales</taxon>
        <taxon>Flavobacteriaceae</taxon>
        <taxon>Flavobacterium</taxon>
    </lineage>
</organism>
<keyword evidence="4" id="KW-0406">Ion transport</keyword>
<gene>
    <name evidence="15" type="ORF">BD847_3178</name>
</gene>
<evidence type="ECO:0000256" key="13">
    <source>
        <dbReference type="RuleBase" id="RU003357"/>
    </source>
</evidence>
<dbReference type="InterPro" id="IPR023997">
    <property type="entry name" value="TonB-dep_OMP_SusC/RagA_CS"/>
</dbReference>
<dbReference type="EMBL" id="QRDQ01000010">
    <property type="protein sequence ID" value="RED22548.1"/>
    <property type="molecule type" value="Genomic_DNA"/>
</dbReference>
<evidence type="ECO:0000256" key="10">
    <source>
        <dbReference type="ARBA" id="ARBA00023170"/>
    </source>
</evidence>
<dbReference type="InterPro" id="IPR039426">
    <property type="entry name" value="TonB-dep_rcpt-like"/>
</dbReference>
<keyword evidence="16" id="KW-1185">Reference proteome</keyword>
<comment type="subcellular location">
    <subcellularLocation>
        <location evidence="1 12">Cell outer membrane</location>
        <topology evidence="1 12">Multi-pass membrane protein</topology>
    </subcellularLocation>
</comment>
<dbReference type="Gene3D" id="2.170.130.10">
    <property type="entry name" value="TonB-dependent receptor, plug domain"/>
    <property type="match status" value="1"/>
</dbReference>
<dbReference type="Pfam" id="PF07715">
    <property type="entry name" value="Plug"/>
    <property type="match status" value="1"/>
</dbReference>
<dbReference type="InterPro" id="IPR011662">
    <property type="entry name" value="Secretin/TonB_short_N"/>
</dbReference>
<keyword evidence="6" id="KW-0732">Signal</keyword>
<dbReference type="RefSeq" id="WP_115889165.1">
    <property type="nucleotide sequence ID" value="NZ_QRDQ01000010.1"/>
</dbReference>
<dbReference type="GO" id="GO:0015344">
    <property type="term" value="F:siderophore uptake transmembrane transporter activity"/>
    <property type="evidence" value="ECO:0007669"/>
    <property type="project" value="TreeGrafter"/>
</dbReference>
<dbReference type="Proteomes" id="UP000257004">
    <property type="component" value="Unassembled WGS sequence"/>
</dbReference>
<dbReference type="GO" id="GO:0044718">
    <property type="term" value="P:siderophore transmembrane transport"/>
    <property type="evidence" value="ECO:0007669"/>
    <property type="project" value="TreeGrafter"/>
</dbReference>
<evidence type="ECO:0000256" key="7">
    <source>
        <dbReference type="ARBA" id="ARBA00023004"/>
    </source>
</evidence>
<evidence type="ECO:0000313" key="16">
    <source>
        <dbReference type="Proteomes" id="UP000257004"/>
    </source>
</evidence>
<evidence type="ECO:0000256" key="1">
    <source>
        <dbReference type="ARBA" id="ARBA00004571"/>
    </source>
</evidence>
<dbReference type="PANTHER" id="PTHR30069">
    <property type="entry name" value="TONB-DEPENDENT OUTER MEMBRANE RECEPTOR"/>
    <property type="match status" value="1"/>
</dbReference>
<evidence type="ECO:0000256" key="3">
    <source>
        <dbReference type="ARBA" id="ARBA00022452"/>
    </source>
</evidence>
<dbReference type="InterPro" id="IPR012910">
    <property type="entry name" value="Plug_dom"/>
</dbReference>
<dbReference type="PANTHER" id="PTHR30069:SF29">
    <property type="entry name" value="HEMOGLOBIN AND HEMOGLOBIN-HAPTOGLOBIN-BINDING PROTEIN 1-RELATED"/>
    <property type="match status" value="1"/>
</dbReference>
<evidence type="ECO:0000256" key="4">
    <source>
        <dbReference type="ARBA" id="ARBA00022496"/>
    </source>
</evidence>
<dbReference type="InterPro" id="IPR008969">
    <property type="entry name" value="CarboxyPept-like_regulatory"/>
</dbReference>
<keyword evidence="9 12" id="KW-0472">Membrane</keyword>
<accession>A0A3D9FPY9</accession>
<keyword evidence="8 13" id="KW-0798">TonB box</keyword>